<name>A0AAW9Q827_9CYAN</name>
<dbReference type="EMBL" id="JAZBJZ010000111">
    <property type="protein sequence ID" value="MEE3719086.1"/>
    <property type="molecule type" value="Genomic_DNA"/>
</dbReference>
<protein>
    <submittedName>
        <fullName evidence="2">Uncharacterized protein</fullName>
    </submittedName>
</protein>
<evidence type="ECO:0000313" key="3">
    <source>
        <dbReference type="Proteomes" id="UP001333818"/>
    </source>
</evidence>
<dbReference type="AlphaFoldDB" id="A0AAW9Q827"/>
<proteinExistence type="predicted"/>
<dbReference type="Proteomes" id="UP001333818">
    <property type="component" value="Unassembled WGS sequence"/>
</dbReference>
<organism evidence="2 3">
    <name type="scientific">Tumidithrix elongata BACA0141</name>
    <dbReference type="NCBI Taxonomy" id="2716417"/>
    <lineage>
        <taxon>Bacteria</taxon>
        <taxon>Bacillati</taxon>
        <taxon>Cyanobacteriota</taxon>
        <taxon>Cyanophyceae</taxon>
        <taxon>Pseudanabaenales</taxon>
        <taxon>Pseudanabaenaceae</taxon>
        <taxon>Tumidithrix</taxon>
        <taxon>Tumidithrix elongata</taxon>
    </lineage>
</organism>
<reference evidence="2" key="1">
    <citation type="submission" date="2024-01" db="EMBL/GenBank/DDBJ databases">
        <title>Bank of Algae and Cyanobacteria of the Azores (BACA) strain genomes.</title>
        <authorList>
            <person name="Luz R."/>
            <person name="Cordeiro R."/>
            <person name="Fonseca A."/>
            <person name="Goncalves V."/>
        </authorList>
    </citation>
    <scope>NUCLEOTIDE SEQUENCE</scope>
    <source>
        <strain evidence="2">BACA0141</strain>
    </source>
</reference>
<comment type="caution">
    <text evidence="2">The sequence shown here is derived from an EMBL/GenBank/DDBJ whole genome shotgun (WGS) entry which is preliminary data.</text>
</comment>
<feature type="chain" id="PRO_5043432317" evidence="1">
    <location>
        <begin position="25"/>
        <end position="65"/>
    </location>
</feature>
<sequence length="65" mass="7022">MKNPFLVILSLVIGLTSFSSTAQADNYTIQPERVISVVTADWNFETSASAVALANWSASLVKECD</sequence>
<gene>
    <name evidence="2" type="ORF">V2H45_20280</name>
</gene>
<feature type="signal peptide" evidence="1">
    <location>
        <begin position="1"/>
        <end position="24"/>
    </location>
</feature>
<dbReference type="RefSeq" id="WP_330485522.1">
    <property type="nucleotide sequence ID" value="NZ_JAZBJZ010000111.1"/>
</dbReference>
<accession>A0AAW9Q827</accession>
<keyword evidence="3" id="KW-1185">Reference proteome</keyword>
<evidence type="ECO:0000256" key="1">
    <source>
        <dbReference type="SAM" id="SignalP"/>
    </source>
</evidence>
<evidence type="ECO:0000313" key="2">
    <source>
        <dbReference type="EMBL" id="MEE3719086.1"/>
    </source>
</evidence>
<keyword evidence="1" id="KW-0732">Signal</keyword>